<feature type="region of interest" description="Disordered" evidence="1">
    <location>
        <begin position="95"/>
        <end position="124"/>
    </location>
</feature>
<evidence type="ECO:0000313" key="2">
    <source>
        <dbReference type="EMBL" id="TNN24063.1"/>
    </source>
</evidence>
<organism evidence="2 3">
    <name type="scientific">Liparis tanakae</name>
    <name type="common">Tanaka's snailfish</name>
    <dbReference type="NCBI Taxonomy" id="230148"/>
    <lineage>
        <taxon>Eukaryota</taxon>
        <taxon>Metazoa</taxon>
        <taxon>Chordata</taxon>
        <taxon>Craniata</taxon>
        <taxon>Vertebrata</taxon>
        <taxon>Euteleostomi</taxon>
        <taxon>Actinopterygii</taxon>
        <taxon>Neopterygii</taxon>
        <taxon>Teleostei</taxon>
        <taxon>Neoteleostei</taxon>
        <taxon>Acanthomorphata</taxon>
        <taxon>Eupercaria</taxon>
        <taxon>Perciformes</taxon>
        <taxon>Cottioidei</taxon>
        <taxon>Cottales</taxon>
        <taxon>Liparidae</taxon>
        <taxon>Liparis</taxon>
    </lineage>
</organism>
<evidence type="ECO:0000256" key="1">
    <source>
        <dbReference type="SAM" id="MobiDB-lite"/>
    </source>
</evidence>
<feature type="region of interest" description="Disordered" evidence="1">
    <location>
        <begin position="1"/>
        <end position="42"/>
    </location>
</feature>
<dbReference type="EMBL" id="SRLO01016521">
    <property type="protein sequence ID" value="TNN24063.1"/>
    <property type="molecule type" value="Genomic_DNA"/>
</dbReference>
<comment type="caution">
    <text evidence="2">The sequence shown here is derived from an EMBL/GenBank/DDBJ whole genome shotgun (WGS) entry which is preliminary data.</text>
</comment>
<proteinExistence type="predicted"/>
<dbReference type="Proteomes" id="UP000314294">
    <property type="component" value="Unassembled WGS sequence"/>
</dbReference>
<protein>
    <submittedName>
        <fullName evidence="2">Uncharacterized protein</fullName>
    </submittedName>
</protein>
<evidence type="ECO:0000313" key="3">
    <source>
        <dbReference type="Proteomes" id="UP000314294"/>
    </source>
</evidence>
<keyword evidence="3" id="KW-1185">Reference proteome</keyword>
<reference evidence="2 3" key="1">
    <citation type="submission" date="2019-03" db="EMBL/GenBank/DDBJ databases">
        <title>First draft genome of Liparis tanakae, snailfish: a comprehensive survey of snailfish specific genes.</title>
        <authorList>
            <person name="Kim W."/>
            <person name="Song I."/>
            <person name="Jeong J.-H."/>
            <person name="Kim D."/>
            <person name="Kim S."/>
            <person name="Ryu S."/>
            <person name="Song J.Y."/>
            <person name="Lee S.K."/>
        </authorList>
    </citation>
    <scope>NUCLEOTIDE SEQUENCE [LARGE SCALE GENOMIC DNA]</scope>
    <source>
        <tissue evidence="2">Muscle</tissue>
    </source>
</reference>
<accession>A0A4Z2E5Y8</accession>
<dbReference type="AlphaFoldDB" id="A0A4Z2E5Y8"/>
<sequence length="124" mass="12904">MEGPASQRRRVTSSPSAHTRRRARANQKAAGEQLGEDEAGGERGLLIGSRGAVEQDALGAALAHQLAVLPHLRLVAGAVALAAVGGVRHGGAAVQHQRSAHVTQPPGVTCRRGQVSSARCRRDR</sequence>
<name>A0A4Z2E5Y8_9TELE</name>
<gene>
    <name evidence="2" type="ORF">EYF80_065813</name>
</gene>